<reference evidence="6" key="1">
    <citation type="submission" date="2019-03" db="EMBL/GenBank/DDBJ databases">
        <title>Lake Tanganyika Metagenome-Assembled Genomes (MAGs).</title>
        <authorList>
            <person name="Tran P."/>
        </authorList>
    </citation>
    <scope>NUCLEOTIDE SEQUENCE</scope>
    <source>
        <strain evidence="6">K_DeepCast_65m_m2_066</strain>
    </source>
</reference>
<dbReference type="Gene3D" id="3.40.50.300">
    <property type="entry name" value="P-loop containing nucleotide triphosphate hydrolases"/>
    <property type="match status" value="1"/>
</dbReference>
<evidence type="ECO:0000259" key="5">
    <source>
        <dbReference type="PROSITE" id="PS50893"/>
    </source>
</evidence>
<dbReference type="Proteomes" id="UP000712673">
    <property type="component" value="Unassembled WGS sequence"/>
</dbReference>
<keyword evidence="3" id="KW-0547">Nucleotide-binding</keyword>
<keyword evidence="4 6" id="KW-0067">ATP-binding</keyword>
<comment type="caution">
    <text evidence="6">The sequence shown here is derived from an EMBL/GenBank/DDBJ whole genome shotgun (WGS) entry which is preliminary data.</text>
</comment>
<dbReference type="PANTHER" id="PTHR43335">
    <property type="entry name" value="ABC TRANSPORTER, ATP-BINDING PROTEIN"/>
    <property type="match status" value="1"/>
</dbReference>
<dbReference type="PROSITE" id="PS50893">
    <property type="entry name" value="ABC_TRANSPORTER_2"/>
    <property type="match status" value="1"/>
</dbReference>
<name>A0A937W7T9_UNCTE</name>
<dbReference type="PANTHER" id="PTHR43335:SF4">
    <property type="entry name" value="ABC TRANSPORTER, ATP-BINDING PROTEIN"/>
    <property type="match status" value="1"/>
</dbReference>
<evidence type="ECO:0000313" key="7">
    <source>
        <dbReference type="Proteomes" id="UP000712673"/>
    </source>
</evidence>
<dbReference type="InterPro" id="IPR027417">
    <property type="entry name" value="P-loop_NTPase"/>
</dbReference>
<proteinExistence type="inferred from homology"/>
<gene>
    <name evidence="6" type="ORF">FJZ47_22790</name>
</gene>
<dbReference type="GO" id="GO:0005524">
    <property type="term" value="F:ATP binding"/>
    <property type="evidence" value="ECO:0007669"/>
    <property type="project" value="UniProtKB-KW"/>
</dbReference>
<sequence length="318" mass="35015">MITVSDLCMHYGPVVALHKAAFNVERGEVVGLLGPNGAGKSTTMKLLTTYLYPTFGNATVGGKSIRNEAYEVRKLIGYLPEVLPLYPEMEVRTYLDFVGRARGLRGGGLRQRTTWVAEHCGLRPMYRKLIRELSKGYRQRVALAQALIHDPQVVIMDEPTSGLDPHQILEIRQLIRELAHDKTVLLSTHILQEVEAVADRLVIINAGRIVGDGTLAELQQKTQRFARALFAVAAPRAEVEPALKDMRGVRRLRFLGATEPFVRFELQAAPGVNLLPELGALAQQNGWQVGELLAQAPALEDVFLALTEPQEGKAEAGA</sequence>
<dbReference type="SMART" id="SM00382">
    <property type="entry name" value="AAA"/>
    <property type="match status" value="1"/>
</dbReference>
<evidence type="ECO:0000313" key="6">
    <source>
        <dbReference type="EMBL" id="MBM3226601.1"/>
    </source>
</evidence>
<dbReference type="AlphaFoldDB" id="A0A937W7T9"/>
<evidence type="ECO:0000256" key="2">
    <source>
        <dbReference type="ARBA" id="ARBA00022448"/>
    </source>
</evidence>
<dbReference type="GO" id="GO:0016887">
    <property type="term" value="F:ATP hydrolysis activity"/>
    <property type="evidence" value="ECO:0007669"/>
    <property type="project" value="InterPro"/>
</dbReference>
<comment type="similarity">
    <text evidence="1">Belongs to the ABC transporter superfamily.</text>
</comment>
<dbReference type="EMBL" id="VGLS01000972">
    <property type="protein sequence ID" value="MBM3226601.1"/>
    <property type="molecule type" value="Genomic_DNA"/>
</dbReference>
<keyword evidence="2" id="KW-0813">Transport</keyword>
<accession>A0A937W7T9</accession>
<organism evidence="6 7">
    <name type="scientific">Tectimicrobiota bacterium</name>
    <dbReference type="NCBI Taxonomy" id="2528274"/>
    <lineage>
        <taxon>Bacteria</taxon>
        <taxon>Pseudomonadati</taxon>
        <taxon>Nitrospinota/Tectimicrobiota group</taxon>
        <taxon>Candidatus Tectimicrobiota</taxon>
    </lineage>
</organism>
<evidence type="ECO:0000256" key="3">
    <source>
        <dbReference type="ARBA" id="ARBA00022741"/>
    </source>
</evidence>
<dbReference type="CDD" id="cd03230">
    <property type="entry name" value="ABC_DR_subfamily_A"/>
    <property type="match status" value="1"/>
</dbReference>
<dbReference type="InterPro" id="IPR003439">
    <property type="entry name" value="ABC_transporter-like_ATP-bd"/>
</dbReference>
<dbReference type="SUPFAM" id="SSF52540">
    <property type="entry name" value="P-loop containing nucleoside triphosphate hydrolases"/>
    <property type="match status" value="1"/>
</dbReference>
<dbReference type="Pfam" id="PF00005">
    <property type="entry name" value="ABC_tran"/>
    <property type="match status" value="1"/>
</dbReference>
<evidence type="ECO:0000256" key="1">
    <source>
        <dbReference type="ARBA" id="ARBA00005417"/>
    </source>
</evidence>
<feature type="domain" description="ABC transporter" evidence="5">
    <location>
        <begin position="2"/>
        <end position="231"/>
    </location>
</feature>
<evidence type="ECO:0000256" key="4">
    <source>
        <dbReference type="ARBA" id="ARBA00022840"/>
    </source>
</evidence>
<protein>
    <submittedName>
        <fullName evidence="6">ATP-binding cassette domain-containing protein</fullName>
    </submittedName>
</protein>
<dbReference type="InterPro" id="IPR003593">
    <property type="entry name" value="AAA+_ATPase"/>
</dbReference>